<dbReference type="InterPro" id="IPR002789">
    <property type="entry name" value="HerA_central"/>
</dbReference>
<dbReference type="Gene3D" id="3.40.50.300">
    <property type="entry name" value="P-loop containing nucleotide triphosphate hydrolases"/>
    <property type="match status" value="1"/>
</dbReference>
<gene>
    <name evidence="2" type="ORF">AALM99_10370</name>
</gene>
<organism evidence="2 3">
    <name type="scientific">Lactococcus muris</name>
    <dbReference type="NCBI Taxonomy" id="2941330"/>
    <lineage>
        <taxon>Bacteria</taxon>
        <taxon>Bacillati</taxon>
        <taxon>Bacillota</taxon>
        <taxon>Bacilli</taxon>
        <taxon>Lactobacillales</taxon>
        <taxon>Streptococcaceae</taxon>
        <taxon>Lactococcus</taxon>
    </lineage>
</organism>
<reference evidence="2 3" key="1">
    <citation type="submission" date="2024-03" db="EMBL/GenBank/DDBJ databases">
        <title>Mouse gut bacterial collection (mGBC) of GemPharmatech.</title>
        <authorList>
            <person name="He Y."/>
            <person name="Dong L."/>
            <person name="Wu D."/>
            <person name="Gao X."/>
            <person name="Lin Z."/>
        </authorList>
    </citation>
    <scope>NUCLEOTIDE SEQUENCE [LARGE SCALE GENOMIC DNA]</scope>
    <source>
        <strain evidence="2 3">20-218</strain>
    </source>
</reference>
<feature type="domain" description="Helicase HerA central" evidence="1">
    <location>
        <begin position="117"/>
        <end position="224"/>
    </location>
</feature>
<dbReference type="InterPro" id="IPR008571">
    <property type="entry name" value="HerA-like"/>
</dbReference>
<dbReference type="SUPFAM" id="SSF52540">
    <property type="entry name" value="P-loop containing nucleoside triphosphate hydrolases"/>
    <property type="match status" value="1"/>
</dbReference>
<name>A0ABV4DAQ8_9LACT</name>
<protein>
    <submittedName>
        <fullName evidence="2">DUF87 domain-containing protein</fullName>
    </submittedName>
</protein>
<dbReference type="PANTHER" id="PTHR42957:SF1">
    <property type="entry name" value="HELICASE MJ1565-RELATED"/>
    <property type="match status" value="1"/>
</dbReference>
<comment type="caution">
    <text evidence="2">The sequence shown here is derived from an EMBL/GenBank/DDBJ whole genome shotgun (WGS) entry which is preliminary data.</text>
</comment>
<dbReference type="EMBL" id="JBCLSQ010000033">
    <property type="protein sequence ID" value="MEY8538846.1"/>
    <property type="molecule type" value="Genomic_DNA"/>
</dbReference>
<proteinExistence type="predicted"/>
<evidence type="ECO:0000313" key="3">
    <source>
        <dbReference type="Proteomes" id="UP001565242"/>
    </source>
</evidence>
<dbReference type="PANTHER" id="PTHR42957">
    <property type="entry name" value="HELICASE MJ1565-RELATED"/>
    <property type="match status" value="1"/>
</dbReference>
<evidence type="ECO:0000259" key="1">
    <source>
        <dbReference type="Pfam" id="PF01935"/>
    </source>
</evidence>
<accession>A0ABV4DAQ8</accession>
<dbReference type="Proteomes" id="UP001565242">
    <property type="component" value="Unassembled WGS sequence"/>
</dbReference>
<dbReference type="InterPro" id="IPR027417">
    <property type="entry name" value="P-loop_NTPase"/>
</dbReference>
<sequence>MTFEVSNFEKLKYNLDGYSYIAKGVVDYVTIIDESNQKFIYQVIKAEDKEQILSKEENSKLDYTGKFDCIPIGIIRNNKIEFNLESYPFLNNKVYLTTEQEKEIIFSIDDTKHSIVLGHIEEKYQGKISLDKLFSHHGAVLGNTGSGKSNTVRQIISEVQKYKTENLHLHVFDVHEEYQQLVKEEDKIDVLEDFQIELNSLGLQDWINLVKPSDLVQLPVLQTALKISFILSSGEVSKNWIKCFVAYTLYTQVQTDVVGKRSKILHILNGIDIEAKKLYTEFGNFKNNDESIFLESLIQTMDKEANNHKIEFL</sequence>
<keyword evidence="3" id="KW-1185">Reference proteome</keyword>
<dbReference type="Pfam" id="PF01935">
    <property type="entry name" value="DUF87"/>
    <property type="match status" value="1"/>
</dbReference>
<evidence type="ECO:0000313" key="2">
    <source>
        <dbReference type="EMBL" id="MEY8538846.1"/>
    </source>
</evidence>
<dbReference type="RefSeq" id="WP_369918846.1">
    <property type="nucleotide sequence ID" value="NZ_JBCLSQ010000033.1"/>
</dbReference>